<name>A0A1G2NF13_9BACT</name>
<reference evidence="1 2" key="1">
    <citation type="journal article" date="2016" name="Nat. Commun.">
        <title>Thousands of microbial genomes shed light on interconnected biogeochemical processes in an aquifer system.</title>
        <authorList>
            <person name="Anantharaman K."/>
            <person name="Brown C.T."/>
            <person name="Hug L.A."/>
            <person name="Sharon I."/>
            <person name="Castelle C.J."/>
            <person name="Probst A.J."/>
            <person name="Thomas B.C."/>
            <person name="Singh A."/>
            <person name="Wilkins M.J."/>
            <person name="Karaoz U."/>
            <person name="Brodie E.L."/>
            <person name="Williams K.H."/>
            <person name="Hubbard S.S."/>
            <person name="Banfield J.F."/>
        </authorList>
    </citation>
    <scope>NUCLEOTIDE SEQUENCE [LARGE SCALE GENOMIC DNA]</scope>
</reference>
<comment type="caution">
    <text evidence="1">The sequence shown here is derived from an EMBL/GenBank/DDBJ whole genome shotgun (WGS) entry which is preliminary data.</text>
</comment>
<evidence type="ECO:0000313" key="1">
    <source>
        <dbReference type="EMBL" id="OHA34654.1"/>
    </source>
</evidence>
<dbReference type="STRING" id="1802319.A2928_03920"/>
<sequence length="103" mass="12025">MYSKTKIDEKEEFRIRETKHAHACPVCGKDSGTIKELVKIGIYRVFRGSWPAGSSTRIEYGTISKRFVEVICPQANSKWHRRLEKEIKKLREKNEKNKSDKAN</sequence>
<dbReference type="EMBL" id="MHRX01000009">
    <property type="protein sequence ID" value="OHA34654.1"/>
    <property type="molecule type" value="Genomic_DNA"/>
</dbReference>
<evidence type="ECO:0000313" key="2">
    <source>
        <dbReference type="Proteomes" id="UP000176221"/>
    </source>
</evidence>
<gene>
    <name evidence="1" type="ORF">A2928_03920</name>
</gene>
<proteinExistence type="predicted"/>
<dbReference type="Proteomes" id="UP000176221">
    <property type="component" value="Unassembled WGS sequence"/>
</dbReference>
<organism evidence="1 2">
    <name type="scientific">Candidatus Taylorbacteria bacterium RIFCSPLOWO2_01_FULL_45_15b</name>
    <dbReference type="NCBI Taxonomy" id="1802319"/>
    <lineage>
        <taxon>Bacteria</taxon>
        <taxon>Candidatus Tayloriibacteriota</taxon>
    </lineage>
</organism>
<accession>A0A1G2NF13</accession>
<dbReference type="AlphaFoldDB" id="A0A1G2NF13"/>
<protein>
    <submittedName>
        <fullName evidence="1">Uncharacterized protein</fullName>
    </submittedName>
</protein>